<dbReference type="CDD" id="cd19076">
    <property type="entry name" value="AKR_AKR13A_13D"/>
    <property type="match status" value="1"/>
</dbReference>
<evidence type="ECO:0000259" key="2">
    <source>
        <dbReference type="Pfam" id="PF00248"/>
    </source>
</evidence>
<evidence type="ECO:0000256" key="1">
    <source>
        <dbReference type="ARBA" id="ARBA00023002"/>
    </source>
</evidence>
<dbReference type="EMBL" id="FNCI01000006">
    <property type="protein sequence ID" value="SDG19212.1"/>
    <property type="molecule type" value="Genomic_DNA"/>
</dbReference>
<dbReference type="STRING" id="284577.SAMN05216571_10616"/>
<dbReference type="OrthoDB" id="9772407at2"/>
<sequence>MTSSTTTSSPLPERVLGQGLRVSSMGYGAMGLSEFYGHTEEASALAILHEVVESGVTLIDTADVYGRGHNERLIGQLLASPNASRELGNLKVATKCGIDRPADASYARSINNRPEYIRACCEASLTRLGVEQLDLYYLHRVDPEADITETMGVMKQLVEEGKVAHVGLCEVSASTLKRAHAVHPLTALQTEYSLWSRDIEAEILPAVEALDIGLVAYSPLGRGFLTGRIASTQDLADDDFRRHNPRFQDENLAHNLELLKSVEAVAQRHSATPGQVALAWLLGKYSRLVPIPGTRRSRYLKENLAALSLRLEAQEVAELQAVMQPERIHGQRYTAEGMKGVNT</sequence>
<dbReference type="Pfam" id="PF00248">
    <property type="entry name" value="Aldo_ket_red"/>
    <property type="match status" value="1"/>
</dbReference>
<dbReference type="PANTHER" id="PTHR43625:SF40">
    <property type="entry name" value="ALDO-KETO REDUCTASE YAKC [NADP(+)]"/>
    <property type="match status" value="1"/>
</dbReference>
<gene>
    <name evidence="3" type="ORF">SAMN05216571_10616</name>
</gene>
<dbReference type="PANTHER" id="PTHR43625">
    <property type="entry name" value="AFLATOXIN B1 ALDEHYDE REDUCTASE"/>
    <property type="match status" value="1"/>
</dbReference>
<evidence type="ECO:0000313" key="3">
    <source>
        <dbReference type="EMBL" id="SDG19212.1"/>
    </source>
</evidence>
<dbReference type="InterPro" id="IPR050791">
    <property type="entry name" value="Aldo-Keto_reductase"/>
</dbReference>
<dbReference type="Proteomes" id="UP000198641">
    <property type="component" value="Unassembled WGS sequence"/>
</dbReference>
<accession>A0A1G7S8F7</accession>
<proteinExistence type="predicted"/>
<organism evidence="3 4">
    <name type="scientific">Onishia taeanensis</name>
    <dbReference type="NCBI Taxonomy" id="284577"/>
    <lineage>
        <taxon>Bacteria</taxon>
        <taxon>Pseudomonadati</taxon>
        <taxon>Pseudomonadota</taxon>
        <taxon>Gammaproteobacteria</taxon>
        <taxon>Oceanospirillales</taxon>
        <taxon>Halomonadaceae</taxon>
        <taxon>Onishia</taxon>
    </lineage>
</organism>
<dbReference type="InterPro" id="IPR023210">
    <property type="entry name" value="NADP_OxRdtase_dom"/>
</dbReference>
<dbReference type="SUPFAM" id="SSF51430">
    <property type="entry name" value="NAD(P)-linked oxidoreductase"/>
    <property type="match status" value="1"/>
</dbReference>
<reference evidence="3 4" key="1">
    <citation type="submission" date="2016-10" db="EMBL/GenBank/DDBJ databases">
        <authorList>
            <person name="de Groot N.N."/>
        </authorList>
    </citation>
    <scope>NUCLEOTIDE SEQUENCE [LARGE SCALE GENOMIC DNA]</scope>
    <source>
        <strain evidence="3 4">BH539</strain>
    </source>
</reference>
<keyword evidence="4" id="KW-1185">Reference proteome</keyword>
<dbReference type="RefSeq" id="WP_092525481.1">
    <property type="nucleotide sequence ID" value="NZ_FNCI01000006.1"/>
</dbReference>
<name>A0A1G7S8F7_9GAMM</name>
<feature type="domain" description="NADP-dependent oxidoreductase" evidence="2">
    <location>
        <begin position="25"/>
        <end position="322"/>
    </location>
</feature>
<dbReference type="AlphaFoldDB" id="A0A1G7S8F7"/>
<keyword evidence="1" id="KW-0560">Oxidoreductase</keyword>
<protein>
    <submittedName>
        <fullName evidence="3">Predicted oxidoreductase</fullName>
    </submittedName>
</protein>
<evidence type="ECO:0000313" key="4">
    <source>
        <dbReference type="Proteomes" id="UP000198641"/>
    </source>
</evidence>
<dbReference type="Gene3D" id="3.20.20.100">
    <property type="entry name" value="NADP-dependent oxidoreductase domain"/>
    <property type="match status" value="1"/>
</dbReference>
<dbReference type="GO" id="GO:0016491">
    <property type="term" value="F:oxidoreductase activity"/>
    <property type="evidence" value="ECO:0007669"/>
    <property type="project" value="UniProtKB-KW"/>
</dbReference>
<dbReference type="InterPro" id="IPR036812">
    <property type="entry name" value="NAD(P)_OxRdtase_dom_sf"/>
</dbReference>
<dbReference type="GO" id="GO:0005737">
    <property type="term" value="C:cytoplasm"/>
    <property type="evidence" value="ECO:0007669"/>
    <property type="project" value="TreeGrafter"/>
</dbReference>